<evidence type="ECO:0000256" key="2">
    <source>
        <dbReference type="ARBA" id="ARBA00022490"/>
    </source>
</evidence>
<evidence type="ECO:0000256" key="7">
    <source>
        <dbReference type="ARBA" id="ARBA00023159"/>
    </source>
</evidence>
<dbReference type="PANTHER" id="PTHR45526">
    <property type="entry name" value="TRANSCRIPTIONAL REGULATORY PROTEIN DPIA"/>
    <property type="match status" value="1"/>
</dbReference>
<dbReference type="InterPro" id="IPR036388">
    <property type="entry name" value="WH-like_DNA-bd_sf"/>
</dbReference>
<dbReference type="InterPro" id="IPR036390">
    <property type="entry name" value="WH_DNA-bd_sf"/>
</dbReference>
<proteinExistence type="predicted"/>
<evidence type="ECO:0000256" key="5">
    <source>
        <dbReference type="ARBA" id="ARBA00023015"/>
    </source>
</evidence>
<protein>
    <recommendedName>
        <fullName evidence="9">Transcriptional regulatory protein</fullName>
    </recommendedName>
</protein>
<evidence type="ECO:0000256" key="4">
    <source>
        <dbReference type="ARBA" id="ARBA00023012"/>
    </source>
</evidence>
<keyword evidence="2 9" id="KW-0963">Cytoplasm</keyword>
<dbReference type="Pfam" id="PF09339">
    <property type="entry name" value="HTH_IclR"/>
    <property type="match status" value="1"/>
</dbReference>
<dbReference type="InterPro" id="IPR001789">
    <property type="entry name" value="Sig_transdc_resp-reg_receiver"/>
</dbReference>
<dbReference type="STRING" id="67331.SAMN04490357_7463"/>
<accession>A0A1H5HES1</accession>
<evidence type="ECO:0000256" key="8">
    <source>
        <dbReference type="ARBA" id="ARBA00023163"/>
    </source>
</evidence>
<dbReference type="RefSeq" id="WP_074995798.1">
    <property type="nucleotide sequence ID" value="NZ_FNTD01000004.1"/>
</dbReference>
<evidence type="ECO:0000313" key="12">
    <source>
        <dbReference type="EMBL" id="SEE26390.1"/>
    </source>
</evidence>
<evidence type="ECO:0000256" key="10">
    <source>
        <dbReference type="PROSITE-ProRule" id="PRU00169"/>
    </source>
</evidence>
<evidence type="ECO:0000259" key="11">
    <source>
        <dbReference type="PROSITE" id="PS50110"/>
    </source>
</evidence>
<dbReference type="EMBL" id="FNTD01000004">
    <property type="protein sequence ID" value="SEE26390.1"/>
    <property type="molecule type" value="Genomic_DNA"/>
</dbReference>
<keyword evidence="5 9" id="KW-0805">Transcription regulation</keyword>
<evidence type="ECO:0000256" key="3">
    <source>
        <dbReference type="ARBA" id="ARBA00022553"/>
    </source>
</evidence>
<keyword evidence="7 9" id="KW-0010">Activator</keyword>
<dbReference type="InterPro" id="IPR011006">
    <property type="entry name" value="CheY-like_superfamily"/>
</dbReference>
<keyword evidence="8 9" id="KW-0804">Transcription</keyword>
<dbReference type="InterPro" id="IPR005471">
    <property type="entry name" value="Tscrpt_reg_IclR_N"/>
</dbReference>
<name>A0A1H5HES1_9ACTN</name>
<gene>
    <name evidence="12" type="ORF">SAMN04490357_7463</name>
</gene>
<dbReference type="PANTHER" id="PTHR45526:SF1">
    <property type="entry name" value="TRANSCRIPTIONAL REGULATORY PROTEIN DCUR-RELATED"/>
    <property type="match status" value="1"/>
</dbReference>
<dbReference type="GO" id="GO:0000156">
    <property type="term" value="F:phosphorelay response regulator activity"/>
    <property type="evidence" value="ECO:0007669"/>
    <property type="project" value="TreeGrafter"/>
</dbReference>
<dbReference type="AlphaFoldDB" id="A0A1H5HES1"/>
<dbReference type="Gene3D" id="1.10.10.10">
    <property type="entry name" value="Winged helix-like DNA-binding domain superfamily/Winged helix DNA-binding domain"/>
    <property type="match status" value="1"/>
</dbReference>
<dbReference type="Proteomes" id="UP000182375">
    <property type="component" value="Unassembled WGS sequence"/>
</dbReference>
<dbReference type="SUPFAM" id="SSF46785">
    <property type="entry name" value="Winged helix' DNA-binding domain"/>
    <property type="match status" value="1"/>
</dbReference>
<organism evidence="12 13">
    <name type="scientific">Streptomyces misionensis</name>
    <dbReference type="NCBI Taxonomy" id="67331"/>
    <lineage>
        <taxon>Bacteria</taxon>
        <taxon>Bacillati</taxon>
        <taxon>Actinomycetota</taxon>
        <taxon>Actinomycetes</taxon>
        <taxon>Kitasatosporales</taxon>
        <taxon>Streptomycetaceae</taxon>
        <taxon>Streptomyces</taxon>
    </lineage>
</organism>
<evidence type="ECO:0000256" key="1">
    <source>
        <dbReference type="ARBA" id="ARBA00004496"/>
    </source>
</evidence>
<dbReference type="SUPFAM" id="SSF52172">
    <property type="entry name" value="CheY-like"/>
    <property type="match status" value="1"/>
</dbReference>
<evidence type="ECO:0000313" key="13">
    <source>
        <dbReference type="Proteomes" id="UP000182375"/>
    </source>
</evidence>
<keyword evidence="3 10" id="KW-0597">Phosphoprotein</keyword>
<comment type="subcellular location">
    <subcellularLocation>
        <location evidence="1 9">Cytoplasm</location>
    </subcellularLocation>
</comment>
<dbReference type="GO" id="GO:0003700">
    <property type="term" value="F:DNA-binding transcription factor activity"/>
    <property type="evidence" value="ECO:0007669"/>
    <property type="project" value="InterPro"/>
</dbReference>
<dbReference type="GeneID" id="95516448"/>
<dbReference type="PIRSF" id="PIRSF006171">
    <property type="entry name" value="RR_citrat_malat"/>
    <property type="match status" value="1"/>
</dbReference>
<reference evidence="12 13" key="1">
    <citation type="submission" date="2016-10" db="EMBL/GenBank/DDBJ databases">
        <authorList>
            <person name="de Groot N.N."/>
        </authorList>
    </citation>
    <scope>NUCLEOTIDE SEQUENCE [LARGE SCALE GENOMIC DNA]</scope>
    <source>
        <strain evidence="12 13">DSM 40306</strain>
    </source>
</reference>
<keyword evidence="6 9" id="KW-0238">DNA-binding</keyword>
<sequence>MSPGPASASAGPGRPLSVLVVDDDFRVAGLHADVVAQTPGCAVAGTAHSAGAALALLERAESPIDLALVDLYLPDRPGLELLRALPCDTFVLSAAAEGRTVRSALVAGALAYLIKPFPPDELGRRLRGYVRYRQLTDADTVDQRTLDDALAALRESGDGGRRTPTAAHTVTRELVLRAVREAAGPLSAGEVAAMVGISRATAQRYLADMVGRGALRMRLRYGVAGRPEQEYREP</sequence>
<dbReference type="GO" id="GO:0003677">
    <property type="term" value="F:DNA binding"/>
    <property type="evidence" value="ECO:0007669"/>
    <property type="project" value="UniProtKB-KW"/>
</dbReference>
<evidence type="ECO:0000256" key="6">
    <source>
        <dbReference type="ARBA" id="ARBA00023125"/>
    </source>
</evidence>
<keyword evidence="4 9" id="KW-0902">Two-component regulatory system</keyword>
<dbReference type="SMART" id="SM00448">
    <property type="entry name" value="REC"/>
    <property type="match status" value="1"/>
</dbReference>
<dbReference type="Gene3D" id="3.40.50.2300">
    <property type="match status" value="1"/>
</dbReference>
<feature type="modified residue" description="4-aspartylphosphate" evidence="10">
    <location>
        <position position="70"/>
    </location>
</feature>
<dbReference type="GO" id="GO:0005737">
    <property type="term" value="C:cytoplasm"/>
    <property type="evidence" value="ECO:0007669"/>
    <property type="project" value="UniProtKB-SubCell"/>
</dbReference>
<dbReference type="Pfam" id="PF00072">
    <property type="entry name" value="Response_reg"/>
    <property type="match status" value="1"/>
</dbReference>
<dbReference type="InterPro" id="IPR051271">
    <property type="entry name" value="2C-system_Tx_regulators"/>
</dbReference>
<dbReference type="PROSITE" id="PS50110">
    <property type="entry name" value="RESPONSE_REGULATORY"/>
    <property type="match status" value="1"/>
</dbReference>
<feature type="domain" description="Response regulatory" evidence="11">
    <location>
        <begin position="17"/>
        <end position="130"/>
    </location>
</feature>
<dbReference type="InterPro" id="IPR024187">
    <property type="entry name" value="Sig_transdc_resp-reg_cit/mal"/>
</dbReference>
<evidence type="ECO:0000256" key="9">
    <source>
        <dbReference type="PIRNR" id="PIRNR006171"/>
    </source>
</evidence>